<proteinExistence type="predicted"/>
<evidence type="ECO:0000313" key="1">
    <source>
        <dbReference type="EMBL" id="UXE61615.1"/>
    </source>
</evidence>
<protein>
    <submittedName>
        <fullName evidence="1">PhnD/SsuA/transferrin family substrate-binding protein</fullName>
    </submittedName>
</protein>
<dbReference type="Proteomes" id="UP001065613">
    <property type="component" value="Chromosome"/>
</dbReference>
<organism evidence="1">
    <name type="scientific">Woronichinia naegeliana WA131</name>
    <dbReference type="NCBI Taxonomy" id="2824559"/>
    <lineage>
        <taxon>Bacteria</taxon>
        <taxon>Bacillati</taxon>
        <taxon>Cyanobacteriota</taxon>
        <taxon>Cyanophyceae</taxon>
        <taxon>Synechococcales</taxon>
        <taxon>Coelosphaeriaceae</taxon>
        <taxon>Woronichinia</taxon>
    </lineage>
</organism>
<dbReference type="EMBL" id="CP073041">
    <property type="protein sequence ID" value="UXE61615.1"/>
    <property type="molecule type" value="Genomic_DNA"/>
</dbReference>
<reference evidence="1" key="1">
    <citation type="submission" date="2021-04" db="EMBL/GenBank/DDBJ databases">
        <title>Genome sequence of Woronichinia naegeliana from Washington state freshwater lake bloom.</title>
        <authorList>
            <person name="Dreher T.W."/>
        </authorList>
    </citation>
    <scope>NUCLEOTIDE SEQUENCE</scope>
    <source>
        <strain evidence="1">WA131</strain>
    </source>
</reference>
<sequence length="260" mass="29874">MKMISYLSPNLFWFYQAVADSLSRQLNQKIDLSQATCDPLVDPMLQQNQVDLAFICGLPLLRHNRSAKQPLQLVVAPIMRSRRYQNQPIYFADVVVSRASQIHTLQDLAGKSFCYNDRGSNSGYYLLRHRLIEKGYLPNFFENTKASGSHQRSLQWIIQGLADCAAIDSVVLEEEIRQYPQINQKIRIIESIPSPIPPLVASANLDQEFIQKLQRILLQPDPILQTAMTKAQVHCYTPVTERDYQTIIQRYDRAIAFGYE</sequence>
<dbReference type="PANTHER" id="PTHR35841">
    <property type="entry name" value="PHOSPHONATES-BINDING PERIPLASMIC PROTEIN"/>
    <property type="match status" value="1"/>
</dbReference>
<dbReference type="SUPFAM" id="SSF53850">
    <property type="entry name" value="Periplasmic binding protein-like II"/>
    <property type="match status" value="1"/>
</dbReference>
<dbReference type="KEGG" id="wna:KA717_01120"/>
<dbReference type="Pfam" id="PF12974">
    <property type="entry name" value="Phosphonate-bd"/>
    <property type="match status" value="1"/>
</dbReference>
<name>A0A977PXJ7_9CYAN</name>
<dbReference type="PANTHER" id="PTHR35841:SF1">
    <property type="entry name" value="PHOSPHONATES-BINDING PERIPLASMIC PROTEIN"/>
    <property type="match status" value="1"/>
</dbReference>
<dbReference type="Gene3D" id="3.40.190.10">
    <property type="entry name" value="Periplasmic binding protein-like II"/>
    <property type="match status" value="2"/>
</dbReference>
<dbReference type="AlphaFoldDB" id="A0A977PXJ7"/>
<gene>
    <name evidence="1" type="ORF">KA717_01120</name>
</gene>
<accession>A0A977PXJ7</accession>